<dbReference type="SUPFAM" id="SSF55048">
    <property type="entry name" value="Probable ACP-binding domain of malonyl-CoA ACP transacylase"/>
    <property type="match status" value="1"/>
</dbReference>
<keyword evidence="2" id="KW-0596">Phosphopantetheine</keyword>
<dbReference type="InterPro" id="IPR014031">
    <property type="entry name" value="Ketoacyl_synth_C"/>
</dbReference>
<dbReference type="InterPro" id="IPR016036">
    <property type="entry name" value="Malonyl_transacylase_ACP-bd"/>
</dbReference>
<dbReference type="PANTHER" id="PTHR43775">
    <property type="entry name" value="FATTY ACID SYNTHASE"/>
    <property type="match status" value="1"/>
</dbReference>
<dbReference type="Gene3D" id="3.30.70.3290">
    <property type="match status" value="1"/>
</dbReference>
<dbReference type="RefSeq" id="WP_149986587.1">
    <property type="nucleotide sequence ID" value="NZ_BHVP01000027.1"/>
</dbReference>
<dbReference type="InterPro" id="IPR014043">
    <property type="entry name" value="Acyl_transferase_dom"/>
</dbReference>
<dbReference type="PROSITE" id="PS52004">
    <property type="entry name" value="KS3_2"/>
    <property type="match status" value="1"/>
</dbReference>
<dbReference type="Pfam" id="PF00698">
    <property type="entry name" value="Acyl_transf_1"/>
    <property type="match status" value="1"/>
</dbReference>
<keyword evidence="3" id="KW-0597">Phosphoprotein</keyword>
<dbReference type="InterPro" id="IPR014030">
    <property type="entry name" value="Ketoacyl_synth_N"/>
</dbReference>
<dbReference type="GO" id="GO:0004312">
    <property type="term" value="F:fatty acid synthase activity"/>
    <property type="evidence" value="ECO:0007669"/>
    <property type="project" value="TreeGrafter"/>
</dbReference>
<evidence type="ECO:0000256" key="4">
    <source>
        <dbReference type="ARBA" id="ARBA00022679"/>
    </source>
</evidence>
<evidence type="ECO:0000256" key="2">
    <source>
        <dbReference type="ARBA" id="ARBA00022450"/>
    </source>
</evidence>
<gene>
    <name evidence="8" type="ORF">MiTe_01861</name>
</gene>
<reference evidence="8 9" key="1">
    <citation type="submission" date="2018-09" db="EMBL/GenBank/DDBJ databases">
        <title>Evolutionary history of phycoerythrin pigmentation in the water bloom-forming cyanobacterium Microcystis aeruginosa.</title>
        <authorList>
            <person name="Tanabe Y."/>
            <person name="Tanabe Y."/>
            <person name="Yamaguchi H."/>
        </authorList>
    </citation>
    <scope>NUCLEOTIDE SEQUENCE [LARGE SCALE GENOMIC DNA]</scope>
    <source>
        <strain evidence="8 9">NIES-2520</strain>
    </source>
</reference>
<dbReference type="InterPro" id="IPR016039">
    <property type="entry name" value="Thiolase-like"/>
</dbReference>
<dbReference type="SUPFAM" id="SSF53901">
    <property type="entry name" value="Thiolase-like"/>
    <property type="match status" value="1"/>
</dbReference>
<dbReference type="GO" id="GO:0004315">
    <property type="term" value="F:3-oxoacyl-[acyl-carrier-protein] synthase activity"/>
    <property type="evidence" value="ECO:0007669"/>
    <property type="project" value="UniProtKB-EC"/>
</dbReference>
<dbReference type="SUPFAM" id="SSF52777">
    <property type="entry name" value="CoA-dependent acyltransferases"/>
    <property type="match status" value="2"/>
</dbReference>
<dbReference type="GO" id="GO:0071770">
    <property type="term" value="P:DIM/DIP cell wall layer assembly"/>
    <property type="evidence" value="ECO:0007669"/>
    <property type="project" value="TreeGrafter"/>
</dbReference>
<dbReference type="Pfam" id="PF00668">
    <property type="entry name" value="Condensation"/>
    <property type="match status" value="1"/>
</dbReference>
<dbReference type="InterPro" id="IPR020841">
    <property type="entry name" value="PKS_Beta-ketoAc_synthase_dom"/>
</dbReference>
<name>A0A5A5RPE2_MICAE</name>
<dbReference type="SUPFAM" id="SSF52151">
    <property type="entry name" value="FabD/lysophospholipase-like"/>
    <property type="match status" value="1"/>
</dbReference>
<dbReference type="SUPFAM" id="SSF47336">
    <property type="entry name" value="ACP-like"/>
    <property type="match status" value="2"/>
</dbReference>
<dbReference type="SMART" id="SM00827">
    <property type="entry name" value="PKS_AT"/>
    <property type="match status" value="1"/>
</dbReference>
<dbReference type="InterPro" id="IPR001242">
    <property type="entry name" value="Condensation_dom"/>
</dbReference>
<dbReference type="PROSITE" id="PS50075">
    <property type="entry name" value="CARRIER"/>
    <property type="match status" value="2"/>
</dbReference>
<dbReference type="GO" id="GO:0005737">
    <property type="term" value="C:cytoplasm"/>
    <property type="evidence" value="ECO:0007669"/>
    <property type="project" value="TreeGrafter"/>
</dbReference>
<evidence type="ECO:0000259" key="6">
    <source>
        <dbReference type="PROSITE" id="PS50075"/>
    </source>
</evidence>
<feature type="region of interest" description="Disordered" evidence="5">
    <location>
        <begin position="1037"/>
        <end position="1057"/>
    </location>
</feature>
<dbReference type="InterPro" id="IPR050091">
    <property type="entry name" value="PKS_NRPS_Biosynth_Enz"/>
</dbReference>
<dbReference type="Gene3D" id="3.30.559.10">
    <property type="entry name" value="Chloramphenicol acetyltransferase-like domain"/>
    <property type="match status" value="1"/>
</dbReference>
<dbReference type="FunFam" id="3.40.366.10:FF:000002">
    <property type="entry name" value="Probable polyketide synthase 2"/>
    <property type="match status" value="1"/>
</dbReference>
<sequence>MDSHHQKTELTPLQKAVIALKEARNKIEALERQKNEPIAIIGMGCRFPGGANSPEAFWELLSRGKEAIVPVPSQRWDAEAYYDENPDLPNKTYARYGGFLDAVDQFDPQFFGMTPREAIALDPQQRLLLEVSWEALENAGIAPQKLTGTQTGVFVGIGLDDYAKRQIKQQIPIDAYTGSGNAFCFASGRLSYFLGLQGPSLAIDTACSSSLVTVHLACQSLRNRESNLALAGGVSLMLSPEVTLYLSKTRALSPDGRCKTFDKDANGYVRGEGCGMVVLKRFSDAISDGDNILGVIRGSAVNQDGPSSGLTVPNGSAQMAVIRQALENAKVKPEQISYLEAHGTGTALGDPIEVRGINNILCKDRSTDNPLMVGSVKTNIGHLEIAAGMASLLKVILSLKNQEIPPHLHFKELNPDLAAAATALKIPTASLPWQRTEEPRRAGISAFGLSGTNAHIIIEEPPQLSFNPSEVDRPAHLLTLSAKSDDALDDLAQKWVNYLEKNPQLNLADLAFSANTGRGQFNHRLAILAKSTLEAKDSLTAFTQKQPCLNVFSQAVAKSRQNKIAFLFTGQGSQYADMGRQLYETQPTFRHALEECDRLLQPYLEKSLLEVLYSDSSLLDQTAYTQPALFAIEYALYKLWQSWGIKPDGVLGHSVGEYVSACVAGVYSLEEGIKLIAERGRLMQSLPQKGAMAAIFAPIETVKSVISPYGDQVEIATINSSENIVISGDQEAINQIKADLESQSIEVRLLKVSHAFHSGMMQPILAEFKVIAAKISYKTPQLDWISTVTGEEISQAVTEDYWCQQVRQCVQFAPAIETLASQGYNLFIEIGSHPILTRLGQKTLANPDYLWLSSLQRGQDDWQILLQSVAKLAVSGVNIDWNGFDKDYARLRLPLPTYAFQKQPYWLTVEAPGLRPTQGTETVEGQDLHQSQERETLVAPGLRPTQKQNETKAESLESQLIALISQITGLNPQQLSLNVSLEADLGLDSIMMTQLMNGLLSLIPEEQRSQFSETFSLRHLMQVSNLQELLTILQSHTSSPKPQISNPKPQTKNLKPQPSNLVPILHSQIPLLMSYWSLNSNSLFTKVKIAGEFDLNIAQQAWKLLINRHPMLRAQFQIPEDATCFADYQLEVLENPIPPEILVKDFTTLTPEEQGEKIEEEIYHWLNYNWSLTQWPLHGFSVLKLSDQIHQLFLGNEHLISDGLSNHVMMREFLEIYRAIVAKETPNLPPTLTVEDYRKQVQLMNDWQDIEEDRALAEYNNAVSGMSYRWQPKQQKNAQKSPLFYNQKYLLSAETTSQLIDKTRQWRVPMNALLLGAFLKTMSQIDSKAENIGISIPTSGRIYPEVDATGVVSSFAQNLALSFAKPQSEQDWPTFLSQIQQTVQQHIGTGLDRAQTRQMGTIFRDNITLEKGKIPPHSLSLIQEALKSNLYLPYTGQTHLQPQYDALSITDYQAGGMNATGTIDILQEIFNNRLHLFASYDYHHFDLLLIDQLMTAYVSQIEELANLPVQDQVIISHSSSISLNTEIEEMLRQITSEICHWTIEEDEISDDLEADLGLDSLERIRLVTKLEGIYGKQYRQDLLNCRTLQEMAAILAPSQPSIVNSYS</sequence>
<evidence type="ECO:0000256" key="5">
    <source>
        <dbReference type="SAM" id="MobiDB-lite"/>
    </source>
</evidence>
<dbReference type="Gene3D" id="3.30.559.30">
    <property type="entry name" value="Nonribosomal peptide synthetase, condensation domain"/>
    <property type="match status" value="1"/>
</dbReference>
<dbReference type="PANTHER" id="PTHR43775:SF37">
    <property type="entry name" value="SI:DKEY-61P9.11"/>
    <property type="match status" value="1"/>
</dbReference>
<dbReference type="Pfam" id="PF00109">
    <property type="entry name" value="ketoacyl-synt"/>
    <property type="match status" value="1"/>
</dbReference>
<dbReference type="Gene3D" id="3.40.366.10">
    <property type="entry name" value="Malonyl-Coenzyme A Acyl Carrier Protein, domain 2"/>
    <property type="match status" value="1"/>
</dbReference>
<comment type="caution">
    <text evidence="8">The sequence shown here is derived from an EMBL/GenBank/DDBJ whole genome shotgun (WGS) entry which is preliminary data.</text>
</comment>
<dbReference type="EC" id="2.3.1.41" evidence="8"/>
<dbReference type="FunFam" id="3.40.47.10:FF:000019">
    <property type="entry name" value="Polyketide synthase type I"/>
    <property type="match status" value="1"/>
</dbReference>
<feature type="domain" description="Carrier" evidence="6">
    <location>
        <begin position="951"/>
        <end position="1037"/>
    </location>
</feature>
<keyword evidence="4 8" id="KW-0808">Transferase</keyword>
<feature type="domain" description="Carrier" evidence="6">
    <location>
        <begin position="1525"/>
        <end position="1599"/>
    </location>
</feature>
<dbReference type="GO" id="GO:0005886">
    <property type="term" value="C:plasma membrane"/>
    <property type="evidence" value="ECO:0007669"/>
    <property type="project" value="TreeGrafter"/>
</dbReference>
<dbReference type="Pfam" id="PF00550">
    <property type="entry name" value="PP-binding"/>
    <property type="match status" value="2"/>
</dbReference>
<evidence type="ECO:0000259" key="7">
    <source>
        <dbReference type="PROSITE" id="PS52004"/>
    </source>
</evidence>
<feature type="domain" description="Ketosynthase family 3 (KS3)" evidence="7">
    <location>
        <begin position="35"/>
        <end position="460"/>
    </location>
</feature>
<dbReference type="EMBL" id="BHVP01000027">
    <property type="protein sequence ID" value="GCA75032.1"/>
    <property type="molecule type" value="Genomic_DNA"/>
</dbReference>
<dbReference type="Proteomes" id="UP000324917">
    <property type="component" value="Unassembled WGS sequence"/>
</dbReference>
<dbReference type="InterPro" id="IPR023213">
    <property type="entry name" value="CAT-like_dom_sf"/>
</dbReference>
<dbReference type="GO" id="GO:0006633">
    <property type="term" value="P:fatty acid biosynthetic process"/>
    <property type="evidence" value="ECO:0007669"/>
    <property type="project" value="InterPro"/>
</dbReference>
<dbReference type="Pfam" id="PF02801">
    <property type="entry name" value="Ketoacyl-synt_C"/>
    <property type="match status" value="1"/>
</dbReference>
<dbReference type="PROSITE" id="PS00606">
    <property type="entry name" value="KS3_1"/>
    <property type="match status" value="1"/>
</dbReference>
<evidence type="ECO:0000256" key="3">
    <source>
        <dbReference type="ARBA" id="ARBA00022553"/>
    </source>
</evidence>
<dbReference type="Gene3D" id="1.10.1200.10">
    <property type="entry name" value="ACP-like"/>
    <property type="match status" value="2"/>
</dbReference>
<dbReference type="CDD" id="cd00833">
    <property type="entry name" value="PKS"/>
    <property type="match status" value="1"/>
</dbReference>
<dbReference type="InterPro" id="IPR001227">
    <property type="entry name" value="Ac_transferase_dom_sf"/>
</dbReference>
<evidence type="ECO:0000313" key="8">
    <source>
        <dbReference type="EMBL" id="GCA75032.1"/>
    </source>
</evidence>
<organism evidence="8 9">
    <name type="scientific">Microcystis aeruginosa NIES-2520</name>
    <dbReference type="NCBI Taxonomy" id="2303982"/>
    <lineage>
        <taxon>Bacteria</taxon>
        <taxon>Bacillati</taxon>
        <taxon>Cyanobacteriota</taxon>
        <taxon>Cyanophyceae</taxon>
        <taxon>Oscillatoriophycideae</taxon>
        <taxon>Chroococcales</taxon>
        <taxon>Microcystaceae</taxon>
        <taxon>Microcystis</taxon>
    </lineage>
</organism>
<dbReference type="InterPro" id="IPR016035">
    <property type="entry name" value="Acyl_Trfase/lysoPLipase"/>
</dbReference>
<dbReference type="SMART" id="SM00825">
    <property type="entry name" value="PKS_KS"/>
    <property type="match status" value="1"/>
</dbReference>
<dbReference type="Gene3D" id="3.40.47.10">
    <property type="match status" value="1"/>
</dbReference>
<comment type="cofactor">
    <cofactor evidence="1">
        <name>pantetheine 4'-phosphate</name>
        <dbReference type="ChEBI" id="CHEBI:47942"/>
    </cofactor>
</comment>
<accession>A0A5A5RPE2</accession>
<evidence type="ECO:0000313" key="9">
    <source>
        <dbReference type="Proteomes" id="UP000324917"/>
    </source>
</evidence>
<dbReference type="InterPro" id="IPR009081">
    <property type="entry name" value="PP-bd_ACP"/>
</dbReference>
<proteinExistence type="predicted"/>
<keyword evidence="8" id="KW-0012">Acyltransferase</keyword>
<dbReference type="InterPro" id="IPR018201">
    <property type="entry name" value="Ketoacyl_synth_AS"/>
</dbReference>
<protein>
    <submittedName>
        <fullName evidence="8">Phenolphthiocerol synthesis polyketide synthase type I Pks15/1</fullName>
        <ecNumber evidence="8">2.3.1.41</ecNumber>
    </submittedName>
</protein>
<dbReference type="Pfam" id="PF22621">
    <property type="entry name" value="CurL-like_PKS_C"/>
    <property type="match status" value="1"/>
</dbReference>
<dbReference type="InterPro" id="IPR036736">
    <property type="entry name" value="ACP-like_sf"/>
</dbReference>
<evidence type="ECO:0000256" key="1">
    <source>
        <dbReference type="ARBA" id="ARBA00001957"/>
    </source>
</evidence>